<accession>A0A2M7B610</accession>
<protein>
    <submittedName>
        <fullName evidence="2">Uncharacterized protein</fullName>
    </submittedName>
</protein>
<evidence type="ECO:0000313" key="3">
    <source>
        <dbReference type="Proteomes" id="UP000228949"/>
    </source>
</evidence>
<gene>
    <name evidence="2" type="ORF">COS61_00770</name>
</gene>
<dbReference type="Proteomes" id="UP000228949">
    <property type="component" value="Unassembled WGS sequence"/>
</dbReference>
<reference evidence="3" key="1">
    <citation type="submission" date="2017-09" db="EMBL/GenBank/DDBJ databases">
        <title>Depth-based differentiation of microbial function through sediment-hosted aquifers and enrichment of novel symbionts in the deep terrestrial subsurface.</title>
        <authorList>
            <person name="Probst A.J."/>
            <person name="Ladd B."/>
            <person name="Jarett J.K."/>
            <person name="Geller-Mcgrath D.E."/>
            <person name="Sieber C.M.K."/>
            <person name="Emerson J.B."/>
            <person name="Anantharaman K."/>
            <person name="Thomas B.C."/>
            <person name="Malmstrom R."/>
            <person name="Stieglmeier M."/>
            <person name="Klingl A."/>
            <person name="Woyke T."/>
            <person name="Ryan C.M."/>
            <person name="Banfield J.F."/>
        </authorList>
    </citation>
    <scope>NUCLEOTIDE SEQUENCE [LARGE SCALE GENOMIC DNA]</scope>
</reference>
<comment type="caution">
    <text evidence="2">The sequence shown here is derived from an EMBL/GenBank/DDBJ whole genome shotgun (WGS) entry which is preliminary data.</text>
</comment>
<organism evidence="2 3">
    <name type="scientific">Candidatus Wolfebacteria bacterium CG03_land_8_20_14_0_80_40_12</name>
    <dbReference type="NCBI Taxonomy" id="1975069"/>
    <lineage>
        <taxon>Bacteria</taxon>
        <taxon>Candidatus Wolfeibacteriota</taxon>
    </lineage>
</organism>
<name>A0A2M7B610_9BACT</name>
<proteinExistence type="predicted"/>
<dbReference type="AlphaFoldDB" id="A0A2M7B610"/>
<dbReference type="EMBL" id="PEVJ01000020">
    <property type="protein sequence ID" value="PIU98553.1"/>
    <property type="molecule type" value="Genomic_DNA"/>
</dbReference>
<keyword evidence="1" id="KW-0472">Membrane</keyword>
<keyword evidence="1" id="KW-1133">Transmembrane helix</keyword>
<feature type="transmembrane region" description="Helical" evidence="1">
    <location>
        <begin position="116"/>
        <end position="136"/>
    </location>
</feature>
<keyword evidence="1" id="KW-0812">Transmembrane</keyword>
<sequence length="218" mass="25035">MNDDDKIIKIIDEAMMFYEKGKSRREIFDLFPERQTELQKMFQIIENLRDEGKKIEAPKELLIKILAGLPEIENVTDFQFNRSLNKEEEEKSKRKGRSSTNYIIQIYDLMTTKWKIWAPLGIVSVAILIVLGYYQFSYKIPEYVSEETQSIAVTAKEALPIVSLAPATGNVDDAINALLGELSDDELVFAAEQEDKTFLALDSQEVSDFGQIYNENEF</sequence>
<evidence type="ECO:0000313" key="2">
    <source>
        <dbReference type="EMBL" id="PIU98553.1"/>
    </source>
</evidence>
<evidence type="ECO:0000256" key="1">
    <source>
        <dbReference type="SAM" id="Phobius"/>
    </source>
</evidence>